<name>A0A261F042_9BIFI</name>
<comment type="caution">
    <text evidence="3">The sequence shown here is derived from an EMBL/GenBank/DDBJ whole genome shotgun (WGS) entry which is preliminary data.</text>
</comment>
<evidence type="ECO:0000256" key="1">
    <source>
        <dbReference type="SAM" id="SignalP"/>
    </source>
</evidence>
<dbReference type="SUPFAM" id="SSF49313">
    <property type="entry name" value="Cadherin-like"/>
    <property type="match status" value="8"/>
</dbReference>
<dbReference type="InterPro" id="IPR013783">
    <property type="entry name" value="Ig-like_fold"/>
</dbReference>
<dbReference type="Pfam" id="PF18885">
    <property type="entry name" value="DUF5648"/>
    <property type="match status" value="1"/>
</dbReference>
<dbReference type="OrthoDB" id="3223614at2"/>
<dbReference type="InterPro" id="IPR015919">
    <property type="entry name" value="Cadherin-like_sf"/>
</dbReference>
<feature type="domain" description="DUF5648" evidence="2">
    <location>
        <begin position="1010"/>
        <end position="1138"/>
    </location>
</feature>
<dbReference type="InterPro" id="IPR043708">
    <property type="entry name" value="DUF5648"/>
</dbReference>
<dbReference type="AlphaFoldDB" id="A0A261F042"/>
<dbReference type="SUPFAM" id="SSF69322">
    <property type="entry name" value="Tricorn protease domain 2"/>
    <property type="match status" value="1"/>
</dbReference>
<dbReference type="EMBL" id="MWWR01000003">
    <property type="protein sequence ID" value="OZG52492.1"/>
    <property type="molecule type" value="Genomic_DNA"/>
</dbReference>
<evidence type="ECO:0000313" key="3">
    <source>
        <dbReference type="EMBL" id="OZG52492.1"/>
    </source>
</evidence>
<reference evidence="3 4" key="1">
    <citation type="journal article" date="2017" name="BMC Genomics">
        <title>Comparative genomic and phylogenomic analyses of the Bifidobacteriaceae family.</title>
        <authorList>
            <person name="Lugli G.A."/>
            <person name="Milani C."/>
            <person name="Turroni F."/>
            <person name="Duranti S."/>
            <person name="Mancabelli L."/>
            <person name="Mangifesta M."/>
            <person name="Ferrario C."/>
            <person name="Modesto M."/>
            <person name="Mattarelli P."/>
            <person name="Jiri K."/>
            <person name="van Sinderen D."/>
            <person name="Ventura M."/>
        </authorList>
    </citation>
    <scope>NUCLEOTIDE SEQUENCE [LARGE SCALE GENOMIC DNA]</scope>
    <source>
        <strain evidence="3 4">DSM 24742</strain>
    </source>
</reference>
<evidence type="ECO:0000259" key="2">
    <source>
        <dbReference type="Pfam" id="PF18885"/>
    </source>
</evidence>
<dbReference type="GO" id="GO:0016020">
    <property type="term" value="C:membrane"/>
    <property type="evidence" value="ECO:0007669"/>
    <property type="project" value="InterPro"/>
</dbReference>
<keyword evidence="4" id="KW-1185">Reference proteome</keyword>
<dbReference type="RefSeq" id="WP_094660039.1">
    <property type="nucleotide sequence ID" value="NZ_MWWR01000003.1"/>
</dbReference>
<keyword evidence="1" id="KW-0732">Signal</keyword>
<feature type="chain" id="PRO_5012672606" evidence="1">
    <location>
        <begin position="35"/>
        <end position="1143"/>
    </location>
</feature>
<sequence length="1143" mass="114519">METTRKRVVSRTVGAFVAAVVSCSAGVMALPAYADGTDTATPVQVATVADLNSAISGLTQAGTVQLTEDLTCADDGTFCITVAKGKTVTIDLNGHSITKASATPTDPNGYVIDNGGALTITNSADAESTISQENGASSAIRNLGTLTLDSDNVTYASNDITIKNDENGADKLIGTDGTEKGTLVVNGGTFTRVNEKGAATTQDIQNWSGATVNGGTFNDQVITWASDYSTVSKAGTLTVTNGIFKGIVSFYCYKACTTDESTPKATISGGTFQELTDSAANNEYAFSTVAGGKHADVSISDGTFAVAPNAAFIVSGKTYTKNDDGTYSVVADVAPEITTTALAAATVGASYTATLEATGTPTPTLSVAGLPDGLAFDASANTISGTPTAGGTSTVTVTATNAAGTVSKDLTLTVNQAAAISTTALDSAVVGTEYTAQIAATGTPAPTVTVTGLPAGLAFDNKTNTISGTPTTAGTSTVTVEATNGIGETATATLTLTVNETAAISTTALDAATINTPYTATITATGAPAPTVTVTGLPAGLAFDNKTNTISGTPTESGSFDVAVKATNGIGEDTTATLKLVVNEAPTVSVAKDATTLVNTTFSTAVTTTGFPAPTVTVDGLPDGLAYDAESGTITGTPTKSGVFDVTVKASNGIGEDATATLKLTVNEAPALTVAATDSATINTAYSTAVTATGFPAPTVTVDGLPDGLAYDAESGAITGTPTKSGVFDVTVKATNGIGEDATATLKLTVGVPATISTTGLADATVGTEYTATIETAGFPAPTVTVDGLPDGLAFDAATGAISGTPAKSGVFDVTVKATNGFGEDATAALKLTVFGAPYVTTTALADATKGTEYTAQIAVMGAPAPTVAVYGLPAGLAYDAETGAVSGTPLAVGTYNVVVLVSNKYGNAAATLPLTVTGGTAPVIATDSLPDATSNVAYSAPIKVTGDPDATLAVYGLPAGLAYDAESGAIAGTTVAAGTYDVVIVATNGVEPNAVRNLKLTVSVGTVSVYRVYNPNTGEHVYTTNAAEKDALVALGWADEGAVWSADTYSATAVYRVYNPNTGEHFYTEDSAEKDALVTLGWADEGVAWYASAEKTESPIYRVYNPNTGEHVFTADSNEKDSLVKVGWNDEGIAFYGVDTTK</sequence>
<dbReference type="GO" id="GO:0005975">
    <property type="term" value="P:carbohydrate metabolic process"/>
    <property type="evidence" value="ECO:0007669"/>
    <property type="project" value="UniProtKB-ARBA"/>
</dbReference>
<evidence type="ECO:0000313" key="4">
    <source>
        <dbReference type="Proteomes" id="UP000216725"/>
    </source>
</evidence>
<organism evidence="3 4">
    <name type="scientific">Pseudoscardovia radai</name>
    <dbReference type="NCBI Taxonomy" id="987066"/>
    <lineage>
        <taxon>Bacteria</taxon>
        <taxon>Bacillati</taxon>
        <taxon>Actinomycetota</taxon>
        <taxon>Actinomycetes</taxon>
        <taxon>Bifidobacteriales</taxon>
        <taxon>Bifidobacteriaceae</taxon>
        <taxon>Pseudoscardovia</taxon>
    </lineage>
</organism>
<feature type="signal peptide" evidence="1">
    <location>
        <begin position="1"/>
        <end position="34"/>
    </location>
</feature>
<protein>
    <submittedName>
        <fullName evidence="3">Ig family protein</fullName>
    </submittedName>
</protein>
<gene>
    <name evidence="3" type="ORF">PSRA_0224</name>
</gene>
<dbReference type="PROSITE" id="PS51257">
    <property type="entry name" value="PROKAR_LIPOPROTEIN"/>
    <property type="match status" value="1"/>
</dbReference>
<dbReference type="Proteomes" id="UP000216725">
    <property type="component" value="Unassembled WGS sequence"/>
</dbReference>
<dbReference type="Gene3D" id="2.60.40.10">
    <property type="entry name" value="Immunoglobulins"/>
    <property type="match status" value="8"/>
</dbReference>
<dbReference type="GO" id="GO:0005509">
    <property type="term" value="F:calcium ion binding"/>
    <property type="evidence" value="ECO:0007669"/>
    <property type="project" value="InterPro"/>
</dbReference>
<proteinExistence type="predicted"/>
<accession>A0A261F042</accession>
<dbReference type="Pfam" id="PF05345">
    <property type="entry name" value="He_PIG"/>
    <property type="match status" value="8"/>
</dbReference>